<name>A0A919XLP1_9BACL</name>
<dbReference type="InterPro" id="IPR016518">
    <property type="entry name" value="Alpha-L-fucosidase"/>
</dbReference>
<keyword evidence="4" id="KW-0378">Hydrolase</keyword>
<dbReference type="Gene3D" id="1.50.10.10">
    <property type="match status" value="1"/>
</dbReference>
<dbReference type="AlphaFoldDB" id="A0A919XLP1"/>
<dbReference type="Gene3D" id="2.60.40.1180">
    <property type="entry name" value="Golgi alpha-mannosidase II"/>
    <property type="match status" value="1"/>
</dbReference>
<evidence type="ECO:0000259" key="3">
    <source>
        <dbReference type="Pfam" id="PF22124"/>
    </source>
</evidence>
<organism evidence="4 5">
    <name type="scientific">Paenibacillus albilobatus</name>
    <dbReference type="NCBI Taxonomy" id="2716884"/>
    <lineage>
        <taxon>Bacteria</taxon>
        <taxon>Bacillati</taxon>
        <taxon>Bacillota</taxon>
        <taxon>Bacilli</taxon>
        <taxon>Bacillales</taxon>
        <taxon>Paenibacillaceae</taxon>
        <taxon>Paenibacillus</taxon>
    </lineage>
</organism>
<accession>A0A919XLP1</accession>
<dbReference type="Pfam" id="PF14498">
    <property type="entry name" value="Glyco_hyd_65N_2"/>
    <property type="match status" value="1"/>
</dbReference>
<sequence length="795" mass="87705">MAKRNKLWYKQPAKKWEEALPLGNGRMGAMIFGGVRRERLQLNEDTLWAGYPVQEDNPAAAASLPEARLLLAEGRYAEAQQLVERSMLGSPGQGVQPYQPLGDLFLDFAGEPDERDYVRSLDLNTAAACIEFGAGERRQRRTAFISAADQVMLVRIESADPAGLEVAVSIGSELRHGVQAASDGTLLLTGECPLRVQNHNNGQEPAVIYDEERPGRPMRFAALVRVFHEGGVLHAEDGRLTVSGAKEITLLYTSATSFDGPGRAPGLSGRDPEAVCRSVMRGAEGKSFDELLAAHARDYQALFERVELRLGAPQRADNANLPTDERLRRIMDGAQDPDMLSLIFQYGRYLLISSSRPGTQAANLQGIWNDKVQPPWNCDYHFNINLQMNYWLAETCHLSECHEPLFDLIGQQAVTGAETARIQYGCRGWTAHTMSDLWRTNNVGPSGDAQWAYWPMAGAWLCRHLWEHYLFAKDIDFLKQRAWPLIREAARFLLDWLVADEAGRLITSPSTSPENSFIVPGADRYSSVSRATAMDITLCRELFGIVIEASGELGAEEAFAETCREARSKLPPLQIGAKGQLMEWDRDVADADPKHRHLSHLYGLYPGSELTVTGTPEYTQAARRSLEIRGNEGTGWSMGWKVALWARLGDGEQAVQVLNNFLSIVDGEGFDYHRGGMYPNLLCAHPPFQIDGNFGSAAGIAEMLLQSHEQDIHLLPALPAEWAEGRVSGLRARGGYTVSIVWAGGRLTEASVTADFAGKRKVRCRGHMLDIDFSAGVPVAILASAEGNLKIRHGE</sequence>
<dbReference type="InterPro" id="IPR049053">
    <property type="entry name" value="AFCA-like_C"/>
</dbReference>
<protein>
    <submittedName>
        <fullName evidence="4">Alpha/beta hydrolase</fullName>
    </submittedName>
</protein>
<dbReference type="GO" id="GO:0004560">
    <property type="term" value="F:alpha-L-fucosidase activity"/>
    <property type="evidence" value="ECO:0007669"/>
    <property type="project" value="InterPro"/>
</dbReference>
<proteinExistence type="predicted"/>
<keyword evidence="5" id="KW-1185">Reference proteome</keyword>
<dbReference type="RefSeq" id="WP_160039283.1">
    <property type="nucleotide sequence ID" value="NZ_BORQ01000004.1"/>
</dbReference>
<feature type="domain" description="Glycosyl hydrolase family 95 N-terminal" evidence="1">
    <location>
        <begin position="7"/>
        <end position="260"/>
    </location>
</feature>
<dbReference type="InterPro" id="IPR027414">
    <property type="entry name" value="GH95_N_dom"/>
</dbReference>
<dbReference type="GO" id="GO:0005975">
    <property type="term" value="P:carbohydrate metabolic process"/>
    <property type="evidence" value="ECO:0007669"/>
    <property type="project" value="InterPro"/>
</dbReference>
<dbReference type="FunFam" id="1.50.10.10:FF:000028">
    <property type="entry name" value="Alpha-L-fucosidase 2"/>
    <property type="match status" value="1"/>
</dbReference>
<dbReference type="InterPro" id="IPR054363">
    <property type="entry name" value="GH95_cat"/>
</dbReference>
<dbReference type="Gene3D" id="2.70.98.50">
    <property type="entry name" value="putative glycoside hydrolase family protein from bacillus halodurans"/>
    <property type="match status" value="1"/>
</dbReference>
<evidence type="ECO:0000259" key="1">
    <source>
        <dbReference type="Pfam" id="PF14498"/>
    </source>
</evidence>
<dbReference type="Pfam" id="PF22124">
    <property type="entry name" value="Glyco_hydro_95_cat"/>
    <property type="match status" value="1"/>
</dbReference>
<dbReference type="InterPro" id="IPR013780">
    <property type="entry name" value="Glyco_hydro_b"/>
</dbReference>
<evidence type="ECO:0000259" key="2">
    <source>
        <dbReference type="Pfam" id="PF21307"/>
    </source>
</evidence>
<comment type="caution">
    <text evidence="4">The sequence shown here is derived from an EMBL/GenBank/DDBJ whole genome shotgun (WGS) entry which is preliminary data.</text>
</comment>
<feature type="domain" description="Alpha fucosidase A-like C-terminal" evidence="2">
    <location>
        <begin position="706"/>
        <end position="767"/>
    </location>
</feature>
<dbReference type="PANTHER" id="PTHR31084">
    <property type="entry name" value="ALPHA-L-FUCOSIDASE 2"/>
    <property type="match status" value="1"/>
</dbReference>
<dbReference type="EMBL" id="BORQ01000004">
    <property type="protein sequence ID" value="GIO32478.1"/>
    <property type="molecule type" value="Genomic_DNA"/>
</dbReference>
<evidence type="ECO:0000313" key="5">
    <source>
        <dbReference type="Proteomes" id="UP000679779"/>
    </source>
</evidence>
<dbReference type="Pfam" id="PF21307">
    <property type="entry name" value="Glyco_hydro_95_C"/>
    <property type="match status" value="1"/>
</dbReference>
<gene>
    <name evidence="4" type="ORF">J2TS6_36190</name>
</gene>
<dbReference type="PIRSF" id="PIRSF007663">
    <property type="entry name" value="UCP007663"/>
    <property type="match status" value="1"/>
</dbReference>
<evidence type="ECO:0000313" key="4">
    <source>
        <dbReference type="EMBL" id="GIO32478.1"/>
    </source>
</evidence>
<dbReference type="InterPro" id="IPR008928">
    <property type="entry name" value="6-hairpin_glycosidase_sf"/>
</dbReference>
<feature type="domain" description="Glycosyl hydrolase family 95 catalytic" evidence="3">
    <location>
        <begin position="287"/>
        <end position="704"/>
    </location>
</feature>
<dbReference type="Proteomes" id="UP000679779">
    <property type="component" value="Unassembled WGS sequence"/>
</dbReference>
<dbReference type="InterPro" id="IPR012341">
    <property type="entry name" value="6hp_glycosidase-like_sf"/>
</dbReference>
<dbReference type="PANTHER" id="PTHR31084:SF0">
    <property type="entry name" value="ALPHA-L-FUCOSIDASE 2"/>
    <property type="match status" value="1"/>
</dbReference>
<dbReference type="SUPFAM" id="SSF48208">
    <property type="entry name" value="Six-hairpin glycosidases"/>
    <property type="match status" value="1"/>
</dbReference>
<reference evidence="4" key="1">
    <citation type="submission" date="2021-03" db="EMBL/GenBank/DDBJ databases">
        <title>Antimicrobial resistance genes in bacteria isolated from Japanese honey, and their potential for conferring macrolide and lincosamide resistance in the American foulbrood pathogen Paenibacillus larvae.</title>
        <authorList>
            <person name="Okamoto M."/>
            <person name="Kumagai M."/>
            <person name="Kanamori H."/>
            <person name="Takamatsu D."/>
        </authorList>
    </citation>
    <scope>NUCLEOTIDE SEQUENCE</scope>
    <source>
        <strain evidence="4">J2TS6</strain>
    </source>
</reference>